<dbReference type="InterPro" id="IPR050951">
    <property type="entry name" value="Retrovirus_Pol_polyprotein"/>
</dbReference>
<dbReference type="OrthoDB" id="6752380at2759"/>
<accession>A0A8J2PPI8</accession>
<evidence type="ECO:0000259" key="1">
    <source>
        <dbReference type="PROSITE" id="PS50994"/>
    </source>
</evidence>
<feature type="domain" description="Integrase catalytic" evidence="1">
    <location>
        <begin position="1"/>
        <end position="116"/>
    </location>
</feature>
<name>A0A8J2PPI8_9HEXA</name>
<protein>
    <recommendedName>
        <fullName evidence="1">Integrase catalytic domain-containing protein</fullName>
    </recommendedName>
</protein>
<evidence type="ECO:0000313" key="3">
    <source>
        <dbReference type="Proteomes" id="UP000708208"/>
    </source>
</evidence>
<dbReference type="PANTHER" id="PTHR37984">
    <property type="entry name" value="PROTEIN CBG26694"/>
    <property type="match status" value="1"/>
</dbReference>
<sequence length="219" mass="25707">MKVVTSTNIIDRMEKWMAEFGCPKIILSDNGPQFSSHLWRKYWRKKDVQIRYTSRYTPNSNPAERVMSTLGSSIRKYLSDKQKSWGQIMPDIERKLNYTESAVTGCIPYEAVKGRLVPDPLCNREKKRKEYFSKVHTPVQLEKGDRVFVKNRVQSSKEKGVAAKLSHQWKGPYKIVKKPWINVYELEDENRPGYIIRENIRHVKKYDKATDDPETPPIE</sequence>
<dbReference type="PROSITE" id="PS50994">
    <property type="entry name" value="INTEGRASE"/>
    <property type="match status" value="1"/>
</dbReference>
<dbReference type="PANTHER" id="PTHR37984:SF5">
    <property type="entry name" value="PROTEIN NYNRIN-LIKE"/>
    <property type="match status" value="1"/>
</dbReference>
<dbReference type="EMBL" id="CAJVCH010475895">
    <property type="protein sequence ID" value="CAG7820349.1"/>
    <property type="molecule type" value="Genomic_DNA"/>
</dbReference>
<keyword evidence="3" id="KW-1185">Reference proteome</keyword>
<dbReference type="AlphaFoldDB" id="A0A8J2PPI8"/>
<dbReference type="GO" id="GO:0015074">
    <property type="term" value="P:DNA integration"/>
    <property type="evidence" value="ECO:0007669"/>
    <property type="project" value="InterPro"/>
</dbReference>
<gene>
    <name evidence="2" type="ORF">AFUS01_LOCUS30742</name>
</gene>
<reference evidence="2" key="1">
    <citation type="submission" date="2021-06" db="EMBL/GenBank/DDBJ databases">
        <authorList>
            <person name="Hodson N. C."/>
            <person name="Mongue J. A."/>
            <person name="Jaron S. K."/>
        </authorList>
    </citation>
    <scope>NUCLEOTIDE SEQUENCE</scope>
</reference>
<dbReference type="Proteomes" id="UP000708208">
    <property type="component" value="Unassembled WGS sequence"/>
</dbReference>
<organism evidence="2 3">
    <name type="scientific">Allacma fusca</name>
    <dbReference type="NCBI Taxonomy" id="39272"/>
    <lineage>
        <taxon>Eukaryota</taxon>
        <taxon>Metazoa</taxon>
        <taxon>Ecdysozoa</taxon>
        <taxon>Arthropoda</taxon>
        <taxon>Hexapoda</taxon>
        <taxon>Collembola</taxon>
        <taxon>Symphypleona</taxon>
        <taxon>Sminthuridae</taxon>
        <taxon>Allacma</taxon>
    </lineage>
</organism>
<proteinExistence type="predicted"/>
<dbReference type="InterPro" id="IPR001584">
    <property type="entry name" value="Integrase_cat-core"/>
</dbReference>
<evidence type="ECO:0000313" key="2">
    <source>
        <dbReference type="EMBL" id="CAG7820349.1"/>
    </source>
</evidence>
<comment type="caution">
    <text evidence="2">The sequence shown here is derived from an EMBL/GenBank/DDBJ whole genome shotgun (WGS) entry which is preliminary data.</text>
</comment>